<dbReference type="KEGG" id="cmet:K6K41_20035"/>
<gene>
    <name evidence="2" type="ORF">K6K41_20035</name>
</gene>
<proteinExistence type="predicted"/>
<protein>
    <submittedName>
        <fullName evidence="2">Methylenetetrahydrofolate reductase C-terminal domain-containing protein</fullName>
    </submittedName>
</protein>
<dbReference type="Proteomes" id="UP000825701">
    <property type="component" value="Chromosome"/>
</dbReference>
<dbReference type="RefSeq" id="WP_428978539.1">
    <property type="nucleotide sequence ID" value="NZ_CP081869.1"/>
</dbReference>
<dbReference type="EMBL" id="CP081869">
    <property type="protein sequence ID" value="QZN99113.1"/>
    <property type="molecule type" value="Genomic_DNA"/>
</dbReference>
<keyword evidence="3" id="KW-1185">Reference proteome</keyword>
<accession>A0A9E6R6Z6</accession>
<sequence length="150" mass="16465">MKFVHDWAFERGPVSRLFGTAVRAIGRRTPVGKFTERVERAIKNPIFGCETCGMCRLAATQYVCPETCPKGLANGPCGGTAKNLCEFRDRECIHSAKYPHREVRGASRRTRTPDHPRRACRVAPHLVLAAAFQGSGPGHQGRPGRKAVPA</sequence>
<evidence type="ECO:0000259" key="1">
    <source>
        <dbReference type="Pfam" id="PF12225"/>
    </source>
</evidence>
<evidence type="ECO:0000313" key="2">
    <source>
        <dbReference type="EMBL" id="QZN99113.1"/>
    </source>
</evidence>
<dbReference type="Pfam" id="PF12225">
    <property type="entry name" value="DUF5981"/>
    <property type="match status" value="1"/>
</dbReference>
<feature type="domain" description="Methylene-tetrahydrofolate reductase C-terminal-like" evidence="1">
    <location>
        <begin position="37"/>
        <end position="108"/>
    </location>
</feature>
<dbReference type="AlphaFoldDB" id="A0A9E6R6Z6"/>
<reference evidence="2" key="1">
    <citation type="submission" date="2021-08" db="EMBL/GenBank/DDBJ databases">
        <authorList>
            <person name="Zhang H."/>
            <person name="Xu M."/>
            <person name="Yu Z."/>
            <person name="Yang L."/>
            <person name="Cai Y."/>
        </authorList>
    </citation>
    <scope>NUCLEOTIDE SEQUENCE</scope>
    <source>
        <strain evidence="2">CHL1</strain>
    </source>
</reference>
<dbReference type="InterPro" id="IPR022026">
    <property type="entry name" value="DUF5981"/>
</dbReference>
<name>A0A9E6R6Z6_9HYPH</name>
<evidence type="ECO:0000313" key="3">
    <source>
        <dbReference type="Proteomes" id="UP000825701"/>
    </source>
</evidence>
<organism evidence="2 3">
    <name type="scientific">Chenggangzhangella methanolivorans</name>
    <dbReference type="NCBI Taxonomy" id="1437009"/>
    <lineage>
        <taxon>Bacteria</taxon>
        <taxon>Pseudomonadati</taxon>
        <taxon>Pseudomonadota</taxon>
        <taxon>Alphaproteobacteria</taxon>
        <taxon>Hyphomicrobiales</taxon>
        <taxon>Methylopilaceae</taxon>
        <taxon>Chenggangzhangella</taxon>
    </lineage>
</organism>